<dbReference type="PANTHER" id="PTHR42837:SF2">
    <property type="entry name" value="MEMBRANE METALLOPROTEASE ARASP2, CHLOROPLASTIC-RELATED"/>
    <property type="match status" value="1"/>
</dbReference>
<dbReference type="AlphaFoldDB" id="A0A4R6RX58"/>
<dbReference type="Pfam" id="PF02163">
    <property type="entry name" value="Peptidase_M50"/>
    <property type="match status" value="1"/>
</dbReference>
<keyword evidence="15" id="KW-1185">Reference proteome</keyword>
<gene>
    <name evidence="14" type="ORF">EDF62_2281</name>
</gene>
<keyword evidence="6" id="KW-0378">Hydrolase</keyword>
<comment type="subcellular location">
    <subcellularLocation>
        <location evidence="2">Membrane</location>
        <topology evidence="2">Multi-pass membrane protein</topology>
    </subcellularLocation>
</comment>
<dbReference type="GO" id="GO:0004222">
    <property type="term" value="F:metalloendopeptidase activity"/>
    <property type="evidence" value="ECO:0007669"/>
    <property type="project" value="InterPro"/>
</dbReference>
<dbReference type="RefSeq" id="WP_133617078.1">
    <property type="nucleotide sequence ID" value="NZ_SNYA01000005.1"/>
</dbReference>
<feature type="domain" description="PDZ" evidence="13">
    <location>
        <begin position="222"/>
        <end position="271"/>
    </location>
</feature>
<organism evidence="14 15">
    <name type="scientific">Leucobacter luti</name>
    <dbReference type="NCBI Taxonomy" id="340320"/>
    <lineage>
        <taxon>Bacteria</taxon>
        <taxon>Bacillati</taxon>
        <taxon>Actinomycetota</taxon>
        <taxon>Actinomycetes</taxon>
        <taxon>Micrococcales</taxon>
        <taxon>Microbacteriaceae</taxon>
        <taxon>Leucobacter</taxon>
    </lineage>
</organism>
<keyword evidence="8 11" id="KW-1133">Transmembrane helix</keyword>
<keyword evidence="10 11" id="KW-0472">Membrane</keyword>
<keyword evidence="4 14" id="KW-0645">Protease</keyword>
<evidence type="ECO:0000256" key="3">
    <source>
        <dbReference type="ARBA" id="ARBA00007931"/>
    </source>
</evidence>
<evidence type="ECO:0000256" key="1">
    <source>
        <dbReference type="ARBA" id="ARBA00001947"/>
    </source>
</evidence>
<feature type="transmembrane region" description="Helical" evidence="11">
    <location>
        <begin position="406"/>
        <end position="432"/>
    </location>
</feature>
<evidence type="ECO:0000256" key="10">
    <source>
        <dbReference type="ARBA" id="ARBA00023136"/>
    </source>
</evidence>
<name>A0A4R6RX58_9MICO</name>
<evidence type="ECO:0000256" key="7">
    <source>
        <dbReference type="ARBA" id="ARBA00022833"/>
    </source>
</evidence>
<feature type="transmembrane region" description="Helical" evidence="11">
    <location>
        <begin position="169"/>
        <end position="196"/>
    </location>
</feature>
<evidence type="ECO:0000256" key="6">
    <source>
        <dbReference type="ARBA" id="ARBA00022801"/>
    </source>
</evidence>
<sequence length="484" mass="50884">MIDVLLYVLGILIIVIGLAVSIGLHEIGHLIPAKLFGVKVTQYMVGFGKTIWSRTKGETEYGVKMLPLGGYIAMTGMYPPQKPGEAPRASTTGFLNSAVEEGPLRSRPTHYDSDAHTVEGPASEAQISEDEPRRGIAGLVDDARLASADTITVGEEHRTFYRLPAWKRIIIMLGGPAMNLVLAFVFFAIVLVGFGMPQSSTTLGQVSECLQPAGSTKTTCEAGDPAAPAAAAGLLPGDTVVSVNSTPIADWEQFRELVSASPGTTLQVGIVRDGSEQVRSLTPVANERAVVDAQGTVVTDASGRTVTERVGMVGATPASEMVPQPITAVPAYVGENVERVAGVIIRLPQRMVDTWNAAFGAEERDPNGPMSVVGVGRLAGEIVSLDEAPVAARAQTVIGLLGSLNVALFVFNLLPLMPLDGGHVLGALYESVKRGIAKLRGKPDPGPIDTAKMVPITFAVVVVLGAMTVLLVYADLVKPVTFFG</sequence>
<dbReference type="InterPro" id="IPR036034">
    <property type="entry name" value="PDZ_sf"/>
</dbReference>
<evidence type="ECO:0000256" key="9">
    <source>
        <dbReference type="ARBA" id="ARBA00023049"/>
    </source>
</evidence>
<dbReference type="InterPro" id="IPR041489">
    <property type="entry name" value="PDZ_6"/>
</dbReference>
<dbReference type="InterPro" id="IPR004387">
    <property type="entry name" value="Pept_M50_Zn"/>
</dbReference>
<dbReference type="CDD" id="cd06163">
    <property type="entry name" value="S2P-M50_PDZ_RseP-like"/>
    <property type="match status" value="1"/>
</dbReference>
<keyword evidence="9 14" id="KW-0482">Metalloprotease</keyword>
<dbReference type="OrthoDB" id="9782003at2"/>
<evidence type="ECO:0000313" key="14">
    <source>
        <dbReference type="EMBL" id="TDP91662.1"/>
    </source>
</evidence>
<dbReference type="InterPro" id="IPR008915">
    <property type="entry name" value="Peptidase_M50"/>
</dbReference>
<evidence type="ECO:0000259" key="13">
    <source>
        <dbReference type="Pfam" id="PF17820"/>
    </source>
</evidence>
<evidence type="ECO:0000256" key="4">
    <source>
        <dbReference type="ARBA" id="ARBA00022670"/>
    </source>
</evidence>
<accession>A0A4R6RX58</accession>
<comment type="caution">
    <text evidence="14">The sequence shown here is derived from an EMBL/GenBank/DDBJ whole genome shotgun (WGS) entry which is preliminary data.</text>
</comment>
<evidence type="ECO:0000256" key="11">
    <source>
        <dbReference type="SAM" id="Phobius"/>
    </source>
</evidence>
<keyword evidence="5 11" id="KW-0812">Transmembrane</keyword>
<evidence type="ECO:0000313" key="15">
    <source>
        <dbReference type="Proteomes" id="UP000295601"/>
    </source>
</evidence>
<protein>
    <submittedName>
        <fullName evidence="14">RIP metalloprotease RseP</fullName>
    </submittedName>
</protein>
<feature type="transmembrane region" description="Helical" evidence="11">
    <location>
        <begin position="6"/>
        <end position="24"/>
    </location>
</feature>
<feature type="domain" description="Peptidase M50" evidence="12">
    <location>
        <begin position="14"/>
        <end position="440"/>
    </location>
</feature>
<keyword evidence="7" id="KW-0862">Zinc</keyword>
<dbReference type="GO" id="GO:0016020">
    <property type="term" value="C:membrane"/>
    <property type="evidence" value="ECO:0007669"/>
    <property type="project" value="UniProtKB-SubCell"/>
</dbReference>
<reference evidence="14 15" key="1">
    <citation type="submission" date="2019-03" db="EMBL/GenBank/DDBJ databases">
        <title>Genomic analyses of the natural microbiome of Caenorhabditis elegans.</title>
        <authorList>
            <person name="Samuel B."/>
        </authorList>
    </citation>
    <scope>NUCLEOTIDE SEQUENCE [LARGE SCALE GENOMIC DNA]</scope>
    <source>
        <strain evidence="14 15">JUb18</strain>
    </source>
</reference>
<comment type="similarity">
    <text evidence="3">Belongs to the peptidase M50B family.</text>
</comment>
<evidence type="ECO:0000256" key="2">
    <source>
        <dbReference type="ARBA" id="ARBA00004141"/>
    </source>
</evidence>
<comment type="cofactor">
    <cofactor evidence="1">
        <name>Zn(2+)</name>
        <dbReference type="ChEBI" id="CHEBI:29105"/>
    </cofactor>
</comment>
<dbReference type="EMBL" id="SNYA01000005">
    <property type="protein sequence ID" value="TDP91662.1"/>
    <property type="molecule type" value="Genomic_DNA"/>
</dbReference>
<dbReference type="PANTHER" id="PTHR42837">
    <property type="entry name" value="REGULATOR OF SIGMA-E PROTEASE RSEP"/>
    <property type="match status" value="1"/>
</dbReference>
<proteinExistence type="inferred from homology"/>
<evidence type="ECO:0000256" key="5">
    <source>
        <dbReference type="ARBA" id="ARBA00022692"/>
    </source>
</evidence>
<evidence type="ECO:0000259" key="12">
    <source>
        <dbReference type="Pfam" id="PF02163"/>
    </source>
</evidence>
<evidence type="ECO:0000256" key="8">
    <source>
        <dbReference type="ARBA" id="ARBA00022989"/>
    </source>
</evidence>
<feature type="transmembrane region" description="Helical" evidence="11">
    <location>
        <begin position="453"/>
        <end position="474"/>
    </location>
</feature>
<dbReference type="Pfam" id="PF17820">
    <property type="entry name" value="PDZ_6"/>
    <property type="match status" value="1"/>
</dbReference>
<dbReference type="Gene3D" id="2.30.42.10">
    <property type="match status" value="1"/>
</dbReference>
<dbReference type="GO" id="GO:0006508">
    <property type="term" value="P:proteolysis"/>
    <property type="evidence" value="ECO:0007669"/>
    <property type="project" value="UniProtKB-KW"/>
</dbReference>
<dbReference type="SUPFAM" id="SSF50156">
    <property type="entry name" value="PDZ domain-like"/>
    <property type="match status" value="1"/>
</dbReference>
<dbReference type="Proteomes" id="UP000295601">
    <property type="component" value="Unassembled WGS sequence"/>
</dbReference>